<dbReference type="AlphaFoldDB" id="A0A7S0BGV3"/>
<protein>
    <submittedName>
        <fullName evidence="1">Uncharacterized protein</fullName>
    </submittedName>
</protein>
<reference evidence="1" key="1">
    <citation type="submission" date="2021-01" db="EMBL/GenBank/DDBJ databases">
        <authorList>
            <person name="Corre E."/>
            <person name="Pelletier E."/>
            <person name="Niang G."/>
            <person name="Scheremetjew M."/>
            <person name="Finn R."/>
            <person name="Kale V."/>
            <person name="Holt S."/>
            <person name="Cochrane G."/>
            <person name="Meng A."/>
            <person name="Brown T."/>
            <person name="Cohen L."/>
        </authorList>
    </citation>
    <scope>NUCLEOTIDE SEQUENCE</scope>
    <source>
        <strain evidence="1">UTEX LB 2760</strain>
    </source>
</reference>
<evidence type="ECO:0000313" key="1">
    <source>
        <dbReference type="EMBL" id="CAD8393755.1"/>
    </source>
</evidence>
<organism evidence="1">
    <name type="scientific">Rhodosorus marinus</name>
    <dbReference type="NCBI Taxonomy" id="101924"/>
    <lineage>
        <taxon>Eukaryota</taxon>
        <taxon>Rhodophyta</taxon>
        <taxon>Stylonematophyceae</taxon>
        <taxon>Stylonematales</taxon>
        <taxon>Stylonemataceae</taxon>
        <taxon>Rhodosorus</taxon>
    </lineage>
</organism>
<name>A0A7S0BGV3_9RHOD</name>
<proteinExistence type="predicted"/>
<gene>
    <name evidence="1" type="ORF">RMAR0315_LOCUS3740</name>
</gene>
<accession>A0A7S0BGV3</accession>
<sequence>MRILVKRVQPTKSSTTTDNAARARWLHMESKSDPFLSERDGCMFPFLNSWNAKRSSSICANPQSVPIAGLVWIDDGVRGPRDIFEIIRAKTNRRTVDREATGGLEEPWRAMRKQNRDARKHLFGIHCCL</sequence>
<dbReference type="EMBL" id="HBEK01006835">
    <property type="protein sequence ID" value="CAD8393755.1"/>
    <property type="molecule type" value="Transcribed_RNA"/>
</dbReference>